<dbReference type="EMBL" id="JAABOA010003953">
    <property type="protein sequence ID" value="KAF9578153.1"/>
    <property type="molecule type" value="Genomic_DNA"/>
</dbReference>
<sequence>PQPMIPDVERRLVNKGLNPTWTNVTTTIALTHNPQVSKETLLFDIPKILNASAVATHYFASLGNNFILDWEGSMLHVVFDTSEILNGYEIPRWLFFSIIGVMAICLSFLAATRFLVDARFRNSLYMTVSKELSGGENDTEPRLHRFDPETLKFEGRRGLVIPKAPPQESEDGTVYHGQAPSSSQDPLTAV</sequence>
<keyword evidence="2" id="KW-0812">Transmembrane</keyword>
<dbReference type="Proteomes" id="UP000780801">
    <property type="component" value="Unassembled WGS sequence"/>
</dbReference>
<evidence type="ECO:0000313" key="4">
    <source>
        <dbReference type="Proteomes" id="UP000780801"/>
    </source>
</evidence>
<comment type="caution">
    <text evidence="3">The sequence shown here is derived from an EMBL/GenBank/DDBJ whole genome shotgun (WGS) entry which is preliminary data.</text>
</comment>
<feature type="transmembrane region" description="Helical" evidence="2">
    <location>
        <begin position="93"/>
        <end position="116"/>
    </location>
</feature>
<evidence type="ECO:0000313" key="3">
    <source>
        <dbReference type="EMBL" id="KAF9578153.1"/>
    </source>
</evidence>
<protein>
    <submittedName>
        <fullName evidence="3">Uncharacterized protein</fullName>
    </submittedName>
</protein>
<keyword evidence="2" id="KW-0472">Membrane</keyword>
<keyword evidence="4" id="KW-1185">Reference proteome</keyword>
<feature type="non-terminal residue" evidence="3">
    <location>
        <position position="1"/>
    </location>
</feature>
<keyword evidence="2" id="KW-1133">Transmembrane helix</keyword>
<evidence type="ECO:0000256" key="1">
    <source>
        <dbReference type="SAM" id="MobiDB-lite"/>
    </source>
</evidence>
<reference evidence="3" key="1">
    <citation type="journal article" date="2020" name="Fungal Divers.">
        <title>Resolving the Mortierellaceae phylogeny through synthesis of multi-gene phylogenetics and phylogenomics.</title>
        <authorList>
            <person name="Vandepol N."/>
            <person name="Liber J."/>
            <person name="Desiro A."/>
            <person name="Na H."/>
            <person name="Kennedy M."/>
            <person name="Barry K."/>
            <person name="Grigoriev I.V."/>
            <person name="Miller A.N."/>
            <person name="O'Donnell K."/>
            <person name="Stajich J.E."/>
            <person name="Bonito G."/>
        </authorList>
    </citation>
    <scope>NUCLEOTIDE SEQUENCE</scope>
    <source>
        <strain evidence="3">KOD1015</strain>
    </source>
</reference>
<feature type="compositionally biased region" description="Polar residues" evidence="1">
    <location>
        <begin position="179"/>
        <end position="190"/>
    </location>
</feature>
<proteinExistence type="predicted"/>
<dbReference type="AlphaFoldDB" id="A0A9P6KAV9"/>
<organism evidence="3 4">
    <name type="scientific">Lunasporangiospora selenospora</name>
    <dbReference type="NCBI Taxonomy" id="979761"/>
    <lineage>
        <taxon>Eukaryota</taxon>
        <taxon>Fungi</taxon>
        <taxon>Fungi incertae sedis</taxon>
        <taxon>Mucoromycota</taxon>
        <taxon>Mortierellomycotina</taxon>
        <taxon>Mortierellomycetes</taxon>
        <taxon>Mortierellales</taxon>
        <taxon>Mortierellaceae</taxon>
        <taxon>Lunasporangiospora</taxon>
    </lineage>
</organism>
<feature type="region of interest" description="Disordered" evidence="1">
    <location>
        <begin position="155"/>
        <end position="190"/>
    </location>
</feature>
<gene>
    <name evidence="3" type="ORF">BGW38_006200</name>
</gene>
<evidence type="ECO:0000256" key="2">
    <source>
        <dbReference type="SAM" id="Phobius"/>
    </source>
</evidence>
<dbReference type="OrthoDB" id="2405755at2759"/>
<name>A0A9P6KAV9_9FUNG</name>
<accession>A0A9P6KAV9</accession>